<evidence type="ECO:0000313" key="2">
    <source>
        <dbReference type="Proteomes" id="UP000255139"/>
    </source>
</evidence>
<keyword evidence="2" id="KW-1185">Reference proteome</keyword>
<protein>
    <submittedName>
        <fullName evidence="1">Uncharacterized protein</fullName>
    </submittedName>
</protein>
<dbReference type="AlphaFoldDB" id="A0A377PWW1"/>
<reference evidence="1 2" key="1">
    <citation type="submission" date="2018-06" db="EMBL/GenBank/DDBJ databases">
        <authorList>
            <consortium name="Pathogen Informatics"/>
            <person name="Doyle S."/>
        </authorList>
    </citation>
    <scope>NUCLEOTIDE SEQUENCE [LARGE SCALE GENOMIC DNA]</scope>
    <source>
        <strain evidence="1 2">NCTC12714</strain>
    </source>
</reference>
<accession>A0A377PWW1</accession>
<dbReference type="Proteomes" id="UP000255139">
    <property type="component" value="Unassembled WGS sequence"/>
</dbReference>
<dbReference type="EMBL" id="UGJE01000002">
    <property type="protein sequence ID" value="STQ86902.1"/>
    <property type="molecule type" value="Genomic_DNA"/>
</dbReference>
<proteinExistence type="predicted"/>
<name>A0A377PWW1_9HELI</name>
<sequence length="34" mass="3908">MPTSENFKDFVLENLKSTLEDTPYSFSVKNSLLL</sequence>
<gene>
    <name evidence="1" type="ORF">NCTC12714_01713</name>
</gene>
<organism evidence="1 2">
    <name type="scientific">Helicobacter muridarum</name>
    <dbReference type="NCBI Taxonomy" id="216"/>
    <lineage>
        <taxon>Bacteria</taxon>
        <taxon>Pseudomonadati</taxon>
        <taxon>Campylobacterota</taxon>
        <taxon>Epsilonproteobacteria</taxon>
        <taxon>Campylobacterales</taxon>
        <taxon>Helicobacteraceae</taxon>
        <taxon>Helicobacter</taxon>
    </lineage>
</organism>
<evidence type="ECO:0000313" key="1">
    <source>
        <dbReference type="EMBL" id="STQ86902.1"/>
    </source>
</evidence>